<accession>A0A0F3N4T5</accession>
<dbReference type="PATRIC" id="fig|1359161.3.peg.1318"/>
<dbReference type="Proteomes" id="UP000033754">
    <property type="component" value="Unassembled WGS sequence"/>
</dbReference>
<comment type="caution">
    <text evidence="1">The sequence shown here is derived from an EMBL/GenBank/DDBJ whole genome shotgun (WGS) entry which is preliminary data.</text>
</comment>
<dbReference type="AlphaFoldDB" id="A0A0F3N4T5"/>
<name>A0A0F3N4T5_ANAPH</name>
<protein>
    <submittedName>
        <fullName evidence="1">Uncharacterized protein</fullName>
    </submittedName>
</protein>
<gene>
    <name evidence="1" type="ORF">EPHNCH_1170</name>
</gene>
<reference evidence="1 2" key="1">
    <citation type="submission" date="2015-01" db="EMBL/GenBank/DDBJ databases">
        <title>Genome Sequencing of Rickettsiales.</title>
        <authorList>
            <person name="Daugherty S.C."/>
            <person name="Su Q."/>
            <person name="Abolude K."/>
            <person name="Beier-Sexton M."/>
            <person name="Carlyon J.A."/>
            <person name="Carter R."/>
            <person name="Day N.P."/>
            <person name="Dumler S.J."/>
            <person name="Dyachenko V."/>
            <person name="Godinez A."/>
            <person name="Kurtti T.J."/>
            <person name="Lichay M."/>
            <person name="Mullins K.E."/>
            <person name="Ott S."/>
            <person name="Pappas-Brown V."/>
            <person name="Paris D.H."/>
            <person name="Patel P."/>
            <person name="Richards A.L."/>
            <person name="Sadzewicz L."/>
            <person name="Sears K."/>
            <person name="Seidman D."/>
            <person name="Sengamalay N."/>
            <person name="Stenos J."/>
            <person name="Tallon L.J."/>
            <person name="Vincent G."/>
            <person name="Fraser C.M."/>
            <person name="Munderloh U."/>
            <person name="Dunning-Hotopp J.C."/>
        </authorList>
    </citation>
    <scope>NUCLEOTIDE SEQUENCE [LARGE SCALE GENOMIC DNA]</scope>
    <source>
        <strain evidence="1 2">NCH-1</strain>
    </source>
</reference>
<evidence type="ECO:0000313" key="2">
    <source>
        <dbReference type="Proteomes" id="UP000033754"/>
    </source>
</evidence>
<organism evidence="1 2">
    <name type="scientific">Anaplasma phagocytophilum str. NCH-1</name>
    <dbReference type="NCBI Taxonomy" id="1359161"/>
    <lineage>
        <taxon>Bacteria</taxon>
        <taxon>Pseudomonadati</taxon>
        <taxon>Pseudomonadota</taxon>
        <taxon>Alphaproteobacteria</taxon>
        <taxon>Rickettsiales</taxon>
        <taxon>Anaplasmataceae</taxon>
        <taxon>Anaplasma</taxon>
        <taxon>phagocytophilum group</taxon>
    </lineage>
</organism>
<proteinExistence type="predicted"/>
<evidence type="ECO:0000313" key="1">
    <source>
        <dbReference type="EMBL" id="KJV63088.1"/>
    </source>
</evidence>
<dbReference type="EMBL" id="LANT01000008">
    <property type="protein sequence ID" value="KJV63088.1"/>
    <property type="molecule type" value="Genomic_DNA"/>
</dbReference>
<sequence>MAWYRATIGSRDVSSKSFIMHKVLQWIFVTDYKKESIFFLHTHSFFDN</sequence>